<evidence type="ECO:0000256" key="1">
    <source>
        <dbReference type="ARBA" id="ARBA00004651"/>
    </source>
</evidence>
<feature type="transmembrane region" description="Helical" evidence="7">
    <location>
        <begin position="278"/>
        <end position="297"/>
    </location>
</feature>
<proteinExistence type="predicted"/>
<feature type="transmembrane region" description="Helical" evidence="7">
    <location>
        <begin position="45"/>
        <end position="66"/>
    </location>
</feature>
<evidence type="ECO:0000256" key="3">
    <source>
        <dbReference type="ARBA" id="ARBA00022475"/>
    </source>
</evidence>
<evidence type="ECO:0000256" key="2">
    <source>
        <dbReference type="ARBA" id="ARBA00022448"/>
    </source>
</evidence>
<feature type="transmembrane region" description="Helical" evidence="7">
    <location>
        <begin position="348"/>
        <end position="370"/>
    </location>
</feature>
<evidence type="ECO:0000256" key="5">
    <source>
        <dbReference type="ARBA" id="ARBA00022989"/>
    </source>
</evidence>
<comment type="caution">
    <text evidence="9">The sequence shown here is derived from an EMBL/GenBank/DDBJ whole genome shotgun (WGS) entry which is preliminary data.</text>
</comment>
<dbReference type="GO" id="GO:0055085">
    <property type="term" value="P:transmembrane transport"/>
    <property type="evidence" value="ECO:0007669"/>
    <property type="project" value="InterPro"/>
</dbReference>
<feature type="transmembrane region" description="Helical" evidence="7">
    <location>
        <begin position="465"/>
        <end position="486"/>
    </location>
</feature>
<sequence length="489" mass="53487">MSIKSAKSVVYFIFSLVAMFFTICPVTLKIMHFELCLNYATVPPLIVLLMCVSTIIPFSVVIRGLLGPASPAQYIDASNSNLIPLTVVLLFISLAYVCISADFSGLFKLIATKFKNAALRSIFKQLIGMLLFYAFAGVFTLCTSNDIVILCLTPIIIEFVNQLNDQSVLIPLLICQFSSANTFSISLLTGNPSNFILTSVFKIDFIQYLKPMVFVGVSAGIVVLIFSLVYLKLFKQQSKNYEQFGDLVQPKIGITLLNGSEIIPNEPEKEETVKMDKFNAVFSTVCLILMFVAFILSPFITKVAPKFDLSYIAVVFAAVQLSKDVYLHKKKRVNVFEVIKALPWGVPLFLIGMFIIVENAINLGVIHWIAQGLANAFEGQSAFVVSLAVSAITVLACILFNNLPGTIVVSRIINDSALLNLKYLKVAALSAAAASNYGALMGPHCSLAGLMWTKMTGKEHQFKTWASQAIIGITCIVVCSGVVSLVRNL</sequence>
<evidence type="ECO:0000256" key="6">
    <source>
        <dbReference type="ARBA" id="ARBA00023136"/>
    </source>
</evidence>
<dbReference type="PANTHER" id="PTHR43302:SF5">
    <property type="entry name" value="TRANSPORTER ARSB-RELATED"/>
    <property type="match status" value="1"/>
</dbReference>
<keyword evidence="11" id="KW-1185">Reference proteome</keyword>
<dbReference type="EMBL" id="CATOUU010000642">
    <property type="protein sequence ID" value="CAI9936750.1"/>
    <property type="molecule type" value="Genomic_DNA"/>
</dbReference>
<feature type="transmembrane region" description="Helical" evidence="7">
    <location>
        <begin position="9"/>
        <end position="33"/>
    </location>
</feature>
<dbReference type="GO" id="GO:0005886">
    <property type="term" value="C:plasma membrane"/>
    <property type="evidence" value="ECO:0007669"/>
    <property type="project" value="UniProtKB-SubCell"/>
</dbReference>
<gene>
    <name evidence="9" type="ORF">HINF_LOCUS24395</name>
    <name evidence="10" type="ORF">HINF_LOCUS30071</name>
</gene>
<reference evidence="10 11" key="2">
    <citation type="submission" date="2024-07" db="EMBL/GenBank/DDBJ databases">
        <authorList>
            <person name="Akdeniz Z."/>
        </authorList>
    </citation>
    <scope>NUCLEOTIDE SEQUENCE [LARGE SCALE GENOMIC DNA]</scope>
</reference>
<evidence type="ECO:0000313" key="10">
    <source>
        <dbReference type="EMBL" id="CAL6025233.1"/>
    </source>
</evidence>
<comment type="subcellular location">
    <subcellularLocation>
        <location evidence="1">Cell membrane</location>
        <topology evidence="1">Multi-pass membrane protein</topology>
    </subcellularLocation>
</comment>
<dbReference type="Pfam" id="PF03600">
    <property type="entry name" value="CitMHS"/>
    <property type="match status" value="1"/>
</dbReference>
<accession>A0AA86PD47</accession>
<name>A0AA86PD47_9EUKA</name>
<feature type="transmembrane region" description="Helical" evidence="7">
    <location>
        <begin position="87"/>
        <end position="110"/>
    </location>
</feature>
<feature type="transmembrane region" description="Helical" evidence="7">
    <location>
        <begin position="382"/>
        <end position="403"/>
    </location>
</feature>
<feature type="transmembrane region" description="Helical" evidence="7">
    <location>
        <begin position="208"/>
        <end position="231"/>
    </location>
</feature>
<evidence type="ECO:0000256" key="7">
    <source>
        <dbReference type="SAM" id="Phobius"/>
    </source>
</evidence>
<evidence type="ECO:0000256" key="4">
    <source>
        <dbReference type="ARBA" id="ARBA00022692"/>
    </source>
</evidence>
<evidence type="ECO:0000259" key="8">
    <source>
        <dbReference type="Pfam" id="PF03600"/>
    </source>
</evidence>
<dbReference type="PANTHER" id="PTHR43302">
    <property type="entry name" value="TRANSPORTER ARSB-RELATED"/>
    <property type="match status" value="1"/>
</dbReference>
<feature type="transmembrane region" description="Helical" evidence="7">
    <location>
        <begin position="309"/>
        <end position="327"/>
    </location>
</feature>
<evidence type="ECO:0000313" key="11">
    <source>
        <dbReference type="Proteomes" id="UP001642409"/>
    </source>
</evidence>
<dbReference type="AlphaFoldDB" id="A0AA86PD47"/>
<keyword evidence="2" id="KW-0813">Transport</keyword>
<keyword evidence="6 7" id="KW-0472">Membrane</keyword>
<reference evidence="9" key="1">
    <citation type="submission" date="2023-06" db="EMBL/GenBank/DDBJ databases">
        <authorList>
            <person name="Kurt Z."/>
        </authorList>
    </citation>
    <scope>NUCLEOTIDE SEQUENCE</scope>
</reference>
<evidence type="ECO:0000313" key="9">
    <source>
        <dbReference type="EMBL" id="CAI9936750.1"/>
    </source>
</evidence>
<protein>
    <submittedName>
        <fullName evidence="9">Arsenical pump membrane protein</fullName>
    </submittedName>
    <submittedName>
        <fullName evidence="10">Arsenical_pump membrane protein</fullName>
    </submittedName>
</protein>
<keyword evidence="4 7" id="KW-0812">Transmembrane</keyword>
<feature type="transmembrane region" description="Helical" evidence="7">
    <location>
        <begin position="423"/>
        <end position="453"/>
    </location>
</feature>
<keyword evidence="3" id="KW-1003">Cell membrane</keyword>
<dbReference type="EMBL" id="CAXDID020000098">
    <property type="protein sequence ID" value="CAL6025233.1"/>
    <property type="molecule type" value="Genomic_DNA"/>
</dbReference>
<keyword evidence="5 7" id="KW-1133">Transmembrane helix</keyword>
<organism evidence="9">
    <name type="scientific">Hexamita inflata</name>
    <dbReference type="NCBI Taxonomy" id="28002"/>
    <lineage>
        <taxon>Eukaryota</taxon>
        <taxon>Metamonada</taxon>
        <taxon>Diplomonadida</taxon>
        <taxon>Hexamitidae</taxon>
        <taxon>Hexamitinae</taxon>
        <taxon>Hexamita</taxon>
    </lineage>
</organism>
<dbReference type="InterPro" id="IPR004680">
    <property type="entry name" value="Cit_transptr-like_dom"/>
</dbReference>
<dbReference type="Proteomes" id="UP001642409">
    <property type="component" value="Unassembled WGS sequence"/>
</dbReference>
<feature type="domain" description="Citrate transporter-like" evidence="8">
    <location>
        <begin position="48"/>
        <end position="423"/>
    </location>
</feature>